<dbReference type="Proteomes" id="UP000233837">
    <property type="component" value="Unassembled WGS sequence"/>
</dbReference>
<name>A0A2I0WSI2_9ASPA</name>
<dbReference type="AlphaFoldDB" id="A0A2I0WSI2"/>
<sequence>MGALSLYRGNLHRVADIPRRWLMPPRAISLAQFRHLLRKRNLAIAQFSSLNNPNCKPNPRVSNEKHDDMDKAGCHKEDPINCVSFSEPSGSALNDCKGIVAITEDRMALEGVDSMDEGDRKEQVICKLDLALEKEEGKRDLEQKLHVLNEKKHYLVQMLKQILNAEEEIKRRSILSAPARSSVPLQAEASAEMNYAARNPPKIGVEVNFGGDVGGESDAAGNFSIQARQWPPMPITSPSTTSIGKTSHGPFHHTVHVPRGSAPHQVTSTSLMAGSMASPSRFAPTGQHGHSISFPTVSVSGTHLPASSPSPAASGGTSSAFRDSRW</sequence>
<feature type="region of interest" description="Disordered" evidence="1">
    <location>
        <begin position="229"/>
        <end position="265"/>
    </location>
</feature>
<protein>
    <submittedName>
        <fullName evidence="2">Uncharacterized protein</fullName>
    </submittedName>
</protein>
<feature type="compositionally biased region" description="Low complexity" evidence="1">
    <location>
        <begin position="236"/>
        <end position="247"/>
    </location>
</feature>
<evidence type="ECO:0000256" key="1">
    <source>
        <dbReference type="SAM" id="MobiDB-lite"/>
    </source>
</evidence>
<dbReference type="STRING" id="906689.A0A2I0WSI2"/>
<dbReference type="PANTHER" id="PTHR36764">
    <property type="entry name" value="TRNA (ILE)-LYSIDINE SYNTHASE"/>
    <property type="match status" value="1"/>
</dbReference>
<evidence type="ECO:0000313" key="2">
    <source>
        <dbReference type="EMBL" id="PKU78614.1"/>
    </source>
</evidence>
<dbReference type="EMBL" id="KZ502448">
    <property type="protein sequence ID" value="PKU78614.1"/>
    <property type="molecule type" value="Genomic_DNA"/>
</dbReference>
<dbReference type="PANTHER" id="PTHR36764:SF1">
    <property type="entry name" value="TRNA (ILE)-LYSIDINE SYNTHASE"/>
    <property type="match status" value="1"/>
</dbReference>
<feature type="region of interest" description="Disordered" evidence="1">
    <location>
        <begin position="296"/>
        <end position="326"/>
    </location>
</feature>
<dbReference type="GO" id="GO:0009507">
    <property type="term" value="C:chloroplast"/>
    <property type="evidence" value="ECO:0007669"/>
    <property type="project" value="TreeGrafter"/>
</dbReference>
<evidence type="ECO:0000313" key="3">
    <source>
        <dbReference type="Proteomes" id="UP000233837"/>
    </source>
</evidence>
<reference evidence="2 3" key="1">
    <citation type="journal article" date="2016" name="Sci. Rep.">
        <title>The Dendrobium catenatum Lindl. genome sequence provides insights into polysaccharide synthase, floral development and adaptive evolution.</title>
        <authorList>
            <person name="Zhang G.Q."/>
            <person name="Xu Q."/>
            <person name="Bian C."/>
            <person name="Tsai W.C."/>
            <person name="Yeh C.M."/>
            <person name="Liu K.W."/>
            <person name="Yoshida K."/>
            <person name="Zhang L.S."/>
            <person name="Chang S.B."/>
            <person name="Chen F."/>
            <person name="Shi Y."/>
            <person name="Su Y.Y."/>
            <person name="Zhang Y.Q."/>
            <person name="Chen L.J."/>
            <person name="Yin Y."/>
            <person name="Lin M."/>
            <person name="Huang H."/>
            <person name="Deng H."/>
            <person name="Wang Z.W."/>
            <person name="Zhu S.L."/>
            <person name="Zhao X."/>
            <person name="Deng C."/>
            <person name="Niu S.C."/>
            <person name="Huang J."/>
            <person name="Wang M."/>
            <person name="Liu G.H."/>
            <person name="Yang H.J."/>
            <person name="Xiao X.J."/>
            <person name="Hsiao Y.Y."/>
            <person name="Wu W.L."/>
            <person name="Chen Y.Y."/>
            <person name="Mitsuda N."/>
            <person name="Ohme-Takagi M."/>
            <person name="Luo Y.B."/>
            <person name="Van de Peer Y."/>
            <person name="Liu Z.J."/>
        </authorList>
    </citation>
    <scope>NUCLEOTIDE SEQUENCE [LARGE SCALE GENOMIC DNA]</scope>
    <source>
        <tissue evidence="2">The whole plant</tissue>
    </source>
</reference>
<reference evidence="2 3" key="2">
    <citation type="journal article" date="2017" name="Nature">
        <title>The Apostasia genome and the evolution of orchids.</title>
        <authorList>
            <person name="Zhang G.Q."/>
            <person name="Liu K.W."/>
            <person name="Li Z."/>
            <person name="Lohaus R."/>
            <person name="Hsiao Y.Y."/>
            <person name="Niu S.C."/>
            <person name="Wang J.Y."/>
            <person name="Lin Y.C."/>
            <person name="Xu Q."/>
            <person name="Chen L.J."/>
            <person name="Yoshida K."/>
            <person name="Fujiwara S."/>
            <person name="Wang Z.W."/>
            <person name="Zhang Y.Q."/>
            <person name="Mitsuda N."/>
            <person name="Wang M."/>
            <person name="Liu G.H."/>
            <person name="Pecoraro L."/>
            <person name="Huang H.X."/>
            <person name="Xiao X.J."/>
            <person name="Lin M."/>
            <person name="Wu X.Y."/>
            <person name="Wu W.L."/>
            <person name="Chen Y.Y."/>
            <person name="Chang S.B."/>
            <person name="Sakamoto S."/>
            <person name="Ohme-Takagi M."/>
            <person name="Yagi M."/>
            <person name="Zeng S.J."/>
            <person name="Shen C.Y."/>
            <person name="Yeh C.M."/>
            <person name="Luo Y.B."/>
            <person name="Tsai W.C."/>
            <person name="Van de Peer Y."/>
            <person name="Liu Z.J."/>
        </authorList>
    </citation>
    <scope>NUCLEOTIDE SEQUENCE [LARGE SCALE GENOMIC DNA]</scope>
    <source>
        <tissue evidence="2">The whole plant</tissue>
    </source>
</reference>
<gene>
    <name evidence="2" type="ORF">MA16_Dca011171</name>
</gene>
<keyword evidence="3" id="KW-1185">Reference proteome</keyword>
<organism evidence="2 3">
    <name type="scientific">Dendrobium catenatum</name>
    <dbReference type="NCBI Taxonomy" id="906689"/>
    <lineage>
        <taxon>Eukaryota</taxon>
        <taxon>Viridiplantae</taxon>
        <taxon>Streptophyta</taxon>
        <taxon>Embryophyta</taxon>
        <taxon>Tracheophyta</taxon>
        <taxon>Spermatophyta</taxon>
        <taxon>Magnoliopsida</taxon>
        <taxon>Liliopsida</taxon>
        <taxon>Asparagales</taxon>
        <taxon>Orchidaceae</taxon>
        <taxon>Epidendroideae</taxon>
        <taxon>Malaxideae</taxon>
        <taxon>Dendrobiinae</taxon>
        <taxon>Dendrobium</taxon>
    </lineage>
</organism>
<proteinExistence type="predicted"/>
<accession>A0A2I0WSI2</accession>
<feature type="compositionally biased region" description="Low complexity" evidence="1">
    <location>
        <begin position="305"/>
        <end position="320"/>
    </location>
</feature>